<reference evidence="9 10" key="1">
    <citation type="submission" date="2021-03" db="EMBL/GenBank/DDBJ databases">
        <title>Genomic Encyclopedia of Type Strains, Phase III (KMG-III): the genomes of soil and plant-associated and newly described type strains.</title>
        <authorList>
            <person name="Whitman W."/>
        </authorList>
    </citation>
    <scope>NUCLEOTIDE SEQUENCE [LARGE SCALE GENOMIC DNA]</scope>
    <source>
        <strain evidence="9 10">IMMIB AFH-6</strain>
    </source>
</reference>
<keyword evidence="10" id="KW-1185">Reference proteome</keyword>
<dbReference type="SMART" id="SM00387">
    <property type="entry name" value="HATPase_c"/>
    <property type="match status" value="1"/>
</dbReference>
<dbReference type="Gene3D" id="3.30.450.20">
    <property type="entry name" value="PAS domain"/>
    <property type="match status" value="3"/>
</dbReference>
<evidence type="ECO:0000259" key="8">
    <source>
        <dbReference type="PROSITE" id="PS50113"/>
    </source>
</evidence>
<dbReference type="InterPro" id="IPR001610">
    <property type="entry name" value="PAC"/>
</dbReference>
<dbReference type="InterPro" id="IPR035965">
    <property type="entry name" value="PAS-like_dom_sf"/>
</dbReference>
<dbReference type="SUPFAM" id="SSF47384">
    <property type="entry name" value="Homodimeric domain of signal transducing histidine kinase"/>
    <property type="match status" value="1"/>
</dbReference>
<dbReference type="NCBIfam" id="TIGR00229">
    <property type="entry name" value="sensory_box"/>
    <property type="match status" value="3"/>
</dbReference>
<dbReference type="InterPro" id="IPR005467">
    <property type="entry name" value="His_kinase_dom"/>
</dbReference>
<dbReference type="RefSeq" id="WP_209767516.1">
    <property type="nucleotide sequence ID" value="NZ_JAGINP010000011.1"/>
</dbReference>
<keyword evidence="4" id="KW-0808">Transferase</keyword>
<feature type="domain" description="PAS" evidence="7">
    <location>
        <begin position="120"/>
        <end position="176"/>
    </location>
</feature>
<dbReference type="Pfam" id="PF08447">
    <property type="entry name" value="PAS_3"/>
    <property type="match status" value="1"/>
</dbReference>
<sequence>MTNASDVTALLSRDGLFRFVGGSSLRVFGYEPESVVGTAMLDYVHPDDRADAARRFARRVADPSAPLEPAVYRLRHAGGVWRHVEAAACNMLDDPDVQGVVINVRDVTDRVEAENRLRASEALYQTLARSAPVGIFQTDARGEITFANPRFAQITGVAADEVQGRGWRDAIHPDDRCRFEAEWTRCTAEGRAMLVNLRFLGPEGTTTSVLCQSSPLTDADGRFQGFVGTLTDMTEYVRTAEALRMAEARTNAIVDAAADAILTADEEGIVHSFNRAAEEMFGIPAVEIVWGRIDRLLPPADAARHSGYLNHFPVGRTTRIAGQDGPVMAVRGDGTLFPVELAVSCIEVAGRRMFIAVIRDITERVRIERELIGAKEAAEAADRAKSAFLQVMSHELRTPLNAVIGFAQVIEMRLIGATEVDRYTDYATSIRQSGEHLLGIIEDILDITKIESGKLDLLDGPVDVADLVGQGLNLIAIQAGKRGVAVSIDLSDDLPPVRGDALRLRQVLVNLLSNGVKFSKAGDTVTIGARRGACGGVEMFVRDVGIGMAADDIPKALVPFNQIDQSMTRGHEGTGLGLPISKRLVEAHGGAMLIDSAPGQGTTVTVRLPAERVLSMADYLNAMGA</sequence>
<dbReference type="PANTHER" id="PTHR43047">
    <property type="entry name" value="TWO-COMPONENT HISTIDINE PROTEIN KINASE"/>
    <property type="match status" value="1"/>
</dbReference>
<evidence type="ECO:0000256" key="5">
    <source>
        <dbReference type="ARBA" id="ARBA00022777"/>
    </source>
</evidence>
<evidence type="ECO:0000256" key="2">
    <source>
        <dbReference type="ARBA" id="ARBA00012438"/>
    </source>
</evidence>
<organism evidence="9 10">
    <name type="scientific">Azospirillum rugosum</name>
    <dbReference type="NCBI Taxonomy" id="416170"/>
    <lineage>
        <taxon>Bacteria</taxon>
        <taxon>Pseudomonadati</taxon>
        <taxon>Pseudomonadota</taxon>
        <taxon>Alphaproteobacteria</taxon>
        <taxon>Rhodospirillales</taxon>
        <taxon>Azospirillaceae</taxon>
        <taxon>Azospirillum</taxon>
    </lineage>
</organism>
<dbReference type="PROSITE" id="PS50112">
    <property type="entry name" value="PAS"/>
    <property type="match status" value="3"/>
</dbReference>
<dbReference type="Gene3D" id="1.10.287.130">
    <property type="match status" value="1"/>
</dbReference>
<feature type="domain" description="PAS" evidence="7">
    <location>
        <begin position="1"/>
        <end position="63"/>
    </location>
</feature>
<dbReference type="Pfam" id="PF13426">
    <property type="entry name" value="PAS_9"/>
    <property type="match status" value="1"/>
</dbReference>
<comment type="caution">
    <text evidence="9">The sequence shown here is derived from an EMBL/GenBank/DDBJ whole genome shotgun (WGS) entry which is preliminary data.</text>
</comment>
<dbReference type="InterPro" id="IPR036890">
    <property type="entry name" value="HATPase_C_sf"/>
</dbReference>
<evidence type="ECO:0000313" key="9">
    <source>
        <dbReference type="EMBL" id="MBP2293595.1"/>
    </source>
</evidence>
<comment type="catalytic activity">
    <reaction evidence="1">
        <text>ATP + protein L-histidine = ADP + protein N-phospho-L-histidine.</text>
        <dbReference type="EC" id="2.7.13.3"/>
    </reaction>
</comment>
<evidence type="ECO:0000259" key="7">
    <source>
        <dbReference type="PROSITE" id="PS50112"/>
    </source>
</evidence>
<protein>
    <recommendedName>
        <fullName evidence="2">histidine kinase</fullName>
        <ecNumber evidence="2">2.7.13.3</ecNumber>
    </recommendedName>
</protein>
<name>A0ABS4SLZ9_9PROT</name>
<evidence type="ECO:0000256" key="3">
    <source>
        <dbReference type="ARBA" id="ARBA00022553"/>
    </source>
</evidence>
<dbReference type="InterPro" id="IPR000700">
    <property type="entry name" value="PAS-assoc_C"/>
</dbReference>
<feature type="domain" description="PAC" evidence="8">
    <location>
        <begin position="323"/>
        <end position="373"/>
    </location>
</feature>
<dbReference type="PRINTS" id="PR00344">
    <property type="entry name" value="BCTRLSENSOR"/>
</dbReference>
<dbReference type="InterPro" id="IPR036097">
    <property type="entry name" value="HisK_dim/P_sf"/>
</dbReference>
<dbReference type="EC" id="2.7.13.3" evidence="2"/>
<dbReference type="SUPFAM" id="SSF55874">
    <property type="entry name" value="ATPase domain of HSP90 chaperone/DNA topoisomerase II/histidine kinase"/>
    <property type="match status" value="1"/>
</dbReference>
<evidence type="ECO:0000256" key="4">
    <source>
        <dbReference type="ARBA" id="ARBA00022679"/>
    </source>
</evidence>
<dbReference type="SMART" id="SM00086">
    <property type="entry name" value="PAC"/>
    <property type="match status" value="3"/>
</dbReference>
<dbReference type="Pfam" id="PF00989">
    <property type="entry name" value="PAS"/>
    <property type="match status" value="1"/>
</dbReference>
<dbReference type="SMART" id="SM00091">
    <property type="entry name" value="PAS"/>
    <property type="match status" value="3"/>
</dbReference>
<dbReference type="SMART" id="SM00388">
    <property type="entry name" value="HisKA"/>
    <property type="match status" value="1"/>
</dbReference>
<evidence type="ECO:0000256" key="1">
    <source>
        <dbReference type="ARBA" id="ARBA00000085"/>
    </source>
</evidence>
<dbReference type="Pfam" id="PF02518">
    <property type="entry name" value="HATPase_c"/>
    <property type="match status" value="1"/>
</dbReference>
<dbReference type="PROSITE" id="PS50113">
    <property type="entry name" value="PAC"/>
    <property type="match status" value="3"/>
</dbReference>
<dbReference type="CDD" id="cd00082">
    <property type="entry name" value="HisKA"/>
    <property type="match status" value="1"/>
</dbReference>
<accession>A0ABS4SLZ9</accession>
<dbReference type="Pfam" id="PF00512">
    <property type="entry name" value="HisKA"/>
    <property type="match status" value="1"/>
</dbReference>
<feature type="domain" description="PAS" evidence="7">
    <location>
        <begin position="246"/>
        <end position="289"/>
    </location>
</feature>
<dbReference type="InterPro" id="IPR004358">
    <property type="entry name" value="Sig_transdc_His_kin-like_C"/>
</dbReference>
<dbReference type="InterPro" id="IPR013655">
    <property type="entry name" value="PAS_fold_3"/>
</dbReference>
<proteinExistence type="predicted"/>
<dbReference type="Gene3D" id="3.30.565.10">
    <property type="entry name" value="Histidine kinase-like ATPase, C-terminal domain"/>
    <property type="match status" value="1"/>
</dbReference>
<feature type="domain" description="Histidine kinase" evidence="6">
    <location>
        <begin position="391"/>
        <end position="612"/>
    </location>
</feature>
<dbReference type="SUPFAM" id="SSF55785">
    <property type="entry name" value="PYP-like sensor domain (PAS domain)"/>
    <property type="match status" value="3"/>
</dbReference>
<dbReference type="InterPro" id="IPR003594">
    <property type="entry name" value="HATPase_dom"/>
</dbReference>
<dbReference type="CDD" id="cd16922">
    <property type="entry name" value="HATPase_EvgS-ArcB-TorS-like"/>
    <property type="match status" value="1"/>
</dbReference>
<dbReference type="EMBL" id="JAGINP010000011">
    <property type="protein sequence ID" value="MBP2293595.1"/>
    <property type="molecule type" value="Genomic_DNA"/>
</dbReference>
<gene>
    <name evidence="9" type="ORF">J2851_003378</name>
</gene>
<dbReference type="InterPro" id="IPR000014">
    <property type="entry name" value="PAS"/>
</dbReference>
<feature type="domain" description="PAC" evidence="8">
    <location>
        <begin position="65"/>
        <end position="119"/>
    </location>
</feature>
<dbReference type="CDD" id="cd00130">
    <property type="entry name" value="PAS"/>
    <property type="match status" value="3"/>
</dbReference>
<keyword evidence="3" id="KW-0597">Phosphoprotein</keyword>
<dbReference type="InterPro" id="IPR013767">
    <property type="entry name" value="PAS_fold"/>
</dbReference>
<dbReference type="PROSITE" id="PS50109">
    <property type="entry name" value="HIS_KIN"/>
    <property type="match status" value="1"/>
</dbReference>
<keyword evidence="5" id="KW-0418">Kinase</keyword>
<evidence type="ECO:0000259" key="6">
    <source>
        <dbReference type="PROSITE" id="PS50109"/>
    </source>
</evidence>
<evidence type="ECO:0000313" key="10">
    <source>
        <dbReference type="Proteomes" id="UP000781958"/>
    </source>
</evidence>
<dbReference type="InterPro" id="IPR003661">
    <property type="entry name" value="HisK_dim/P_dom"/>
</dbReference>
<feature type="domain" description="PAC" evidence="8">
    <location>
        <begin position="193"/>
        <end position="245"/>
    </location>
</feature>
<dbReference type="Proteomes" id="UP000781958">
    <property type="component" value="Unassembled WGS sequence"/>
</dbReference>